<dbReference type="InterPro" id="IPR051556">
    <property type="entry name" value="N-term/lysine_N-AcTrnsfr"/>
</dbReference>
<feature type="domain" description="N-acetyltransferase" evidence="3">
    <location>
        <begin position="3"/>
        <end position="150"/>
    </location>
</feature>
<keyword evidence="2" id="KW-0012">Acyltransferase</keyword>
<dbReference type="GO" id="GO:0016747">
    <property type="term" value="F:acyltransferase activity, transferring groups other than amino-acyl groups"/>
    <property type="evidence" value="ECO:0007669"/>
    <property type="project" value="InterPro"/>
</dbReference>
<evidence type="ECO:0000313" key="5">
    <source>
        <dbReference type="Proteomes" id="UP000580568"/>
    </source>
</evidence>
<accession>A0A6V8SHM9</accession>
<dbReference type="Proteomes" id="UP000580568">
    <property type="component" value="Unassembled WGS sequence"/>
</dbReference>
<dbReference type="SUPFAM" id="SSF55729">
    <property type="entry name" value="Acyl-CoA N-acyltransferases (Nat)"/>
    <property type="match status" value="1"/>
</dbReference>
<name>A0A6V8SHM9_9CLOT</name>
<evidence type="ECO:0000256" key="1">
    <source>
        <dbReference type="ARBA" id="ARBA00022679"/>
    </source>
</evidence>
<keyword evidence="5" id="KW-1185">Reference proteome</keyword>
<keyword evidence="1" id="KW-0808">Transferase</keyword>
<dbReference type="PROSITE" id="PS51186">
    <property type="entry name" value="GNAT"/>
    <property type="match status" value="1"/>
</dbReference>
<dbReference type="EMBL" id="BLZR01000001">
    <property type="protein sequence ID" value="GFP76102.1"/>
    <property type="molecule type" value="Genomic_DNA"/>
</dbReference>
<dbReference type="InterPro" id="IPR000182">
    <property type="entry name" value="GNAT_dom"/>
</dbReference>
<proteinExistence type="predicted"/>
<dbReference type="PANTHER" id="PTHR42919">
    <property type="entry name" value="N-ALPHA-ACETYLTRANSFERASE"/>
    <property type="match status" value="1"/>
</dbReference>
<gene>
    <name evidence="4" type="ORF">bsdtw1_02198</name>
</gene>
<dbReference type="AlphaFoldDB" id="A0A6V8SHM9"/>
<dbReference type="Gene3D" id="3.40.630.30">
    <property type="match status" value="1"/>
</dbReference>
<organism evidence="4 5">
    <name type="scientific">Clostridium fungisolvens</name>
    <dbReference type="NCBI Taxonomy" id="1604897"/>
    <lineage>
        <taxon>Bacteria</taxon>
        <taxon>Bacillati</taxon>
        <taxon>Bacillota</taxon>
        <taxon>Clostridia</taxon>
        <taxon>Eubacteriales</taxon>
        <taxon>Clostridiaceae</taxon>
        <taxon>Clostridium</taxon>
    </lineage>
</organism>
<dbReference type="InterPro" id="IPR016181">
    <property type="entry name" value="Acyl_CoA_acyltransferase"/>
</dbReference>
<protein>
    <recommendedName>
        <fullName evidence="3">N-acetyltransferase domain-containing protein</fullName>
    </recommendedName>
</protein>
<evidence type="ECO:0000259" key="3">
    <source>
        <dbReference type="PROSITE" id="PS51186"/>
    </source>
</evidence>
<evidence type="ECO:0000313" key="4">
    <source>
        <dbReference type="EMBL" id="GFP76102.1"/>
    </source>
</evidence>
<evidence type="ECO:0000256" key="2">
    <source>
        <dbReference type="ARBA" id="ARBA00023315"/>
    </source>
</evidence>
<sequence length="155" mass="17813">MDVEIKKGDVNHLEDCYDALINSEIGEAYFKSFDARKILLGGLNNKEIDVATDINGKCLGFIWYERYGAFGIHTYLHIIAVKQELRGKGIGKKLIEQFEENTFKKDSMIFLMVADFNKEAKKLYESIGYEQVGIIPSFYRKGINEHLMMKTKSVQ</sequence>
<dbReference type="PANTHER" id="PTHR42919:SF8">
    <property type="entry name" value="N-ALPHA-ACETYLTRANSFERASE 50"/>
    <property type="match status" value="1"/>
</dbReference>
<comment type="caution">
    <text evidence="4">The sequence shown here is derived from an EMBL/GenBank/DDBJ whole genome shotgun (WGS) entry which is preliminary data.</text>
</comment>
<dbReference type="Pfam" id="PF00583">
    <property type="entry name" value="Acetyltransf_1"/>
    <property type="match status" value="1"/>
</dbReference>
<dbReference type="RefSeq" id="WP_183277555.1">
    <property type="nucleotide sequence ID" value="NZ_BLZR01000001.1"/>
</dbReference>
<reference evidence="4 5" key="1">
    <citation type="submission" date="2020-07" db="EMBL/GenBank/DDBJ databases">
        <title>A new beta-1,3-glucan-decomposing anaerobic bacterium isolated from anoxic soil subjected to biological soil disinfestation.</title>
        <authorList>
            <person name="Ueki A."/>
            <person name="Tonouchi A."/>
        </authorList>
    </citation>
    <scope>NUCLEOTIDE SEQUENCE [LARGE SCALE GENOMIC DNA]</scope>
    <source>
        <strain evidence="4 5">TW1</strain>
    </source>
</reference>
<dbReference type="CDD" id="cd04301">
    <property type="entry name" value="NAT_SF"/>
    <property type="match status" value="1"/>
</dbReference>